<keyword evidence="1" id="KW-0479">Metal-binding</keyword>
<feature type="compositionally biased region" description="Low complexity" evidence="5">
    <location>
        <begin position="967"/>
        <end position="979"/>
    </location>
</feature>
<dbReference type="InterPro" id="IPR029617">
    <property type="entry name" value="Snt2"/>
</dbReference>
<feature type="region of interest" description="Disordered" evidence="5">
    <location>
        <begin position="623"/>
        <end position="658"/>
    </location>
</feature>
<feature type="region of interest" description="Disordered" evidence="5">
    <location>
        <begin position="344"/>
        <end position="369"/>
    </location>
</feature>
<dbReference type="InterPro" id="IPR043151">
    <property type="entry name" value="BAH_sf"/>
</dbReference>
<name>A0A8K0JPH5_9TREE</name>
<dbReference type="SMART" id="SM00439">
    <property type="entry name" value="BAH"/>
    <property type="match status" value="1"/>
</dbReference>
<dbReference type="GO" id="GO:0036205">
    <property type="term" value="P:histone catabolic process"/>
    <property type="evidence" value="ECO:0007669"/>
    <property type="project" value="TreeGrafter"/>
</dbReference>
<reference evidence="9" key="1">
    <citation type="submission" date="2020-04" db="EMBL/GenBank/DDBJ databases">
        <title>Analysis of mating type loci in Filobasidium floriforme.</title>
        <authorList>
            <person name="Nowrousian M."/>
        </authorList>
    </citation>
    <scope>NUCLEOTIDE SEQUENCE</scope>
    <source>
        <strain evidence="9">CBS 6242</strain>
    </source>
</reference>
<dbReference type="Gene3D" id="3.30.40.10">
    <property type="entry name" value="Zinc/RING finger domain, C3HC4 (zinc finger)"/>
    <property type="match status" value="3"/>
</dbReference>
<feature type="domain" description="PHD-type" evidence="6">
    <location>
        <begin position="191"/>
        <end position="243"/>
    </location>
</feature>
<evidence type="ECO:0000259" key="7">
    <source>
        <dbReference type="PROSITE" id="PS50114"/>
    </source>
</evidence>
<dbReference type="InterPro" id="IPR019786">
    <property type="entry name" value="Zinc_finger_PHD-type_CS"/>
</dbReference>
<feature type="domain" description="BAH" evidence="8">
    <location>
        <begin position="24"/>
        <end position="154"/>
    </location>
</feature>
<dbReference type="InterPro" id="IPR011011">
    <property type="entry name" value="Znf_FYVE_PHD"/>
</dbReference>
<dbReference type="PROSITE" id="PS50016">
    <property type="entry name" value="ZF_PHD_2"/>
    <property type="match status" value="1"/>
</dbReference>
<dbReference type="EMBL" id="JABELV010000032">
    <property type="protein sequence ID" value="KAG7562452.1"/>
    <property type="molecule type" value="Genomic_DNA"/>
</dbReference>
<keyword evidence="10" id="KW-1185">Reference proteome</keyword>
<dbReference type="InterPro" id="IPR013088">
    <property type="entry name" value="Znf_NHR/GATA"/>
</dbReference>
<dbReference type="Gene3D" id="2.30.30.490">
    <property type="match status" value="1"/>
</dbReference>
<evidence type="ECO:0000313" key="10">
    <source>
        <dbReference type="Proteomes" id="UP000812966"/>
    </source>
</evidence>
<proteinExistence type="predicted"/>
<evidence type="ECO:0000256" key="5">
    <source>
        <dbReference type="SAM" id="MobiDB-lite"/>
    </source>
</evidence>
<organism evidence="9 10">
    <name type="scientific">Filobasidium floriforme</name>
    <dbReference type="NCBI Taxonomy" id="5210"/>
    <lineage>
        <taxon>Eukaryota</taxon>
        <taxon>Fungi</taxon>
        <taxon>Dikarya</taxon>
        <taxon>Basidiomycota</taxon>
        <taxon>Agaricomycotina</taxon>
        <taxon>Tremellomycetes</taxon>
        <taxon>Filobasidiales</taxon>
        <taxon>Filobasidiaceae</taxon>
        <taxon>Filobasidium</taxon>
    </lineage>
</organism>
<dbReference type="GO" id="GO:0004842">
    <property type="term" value="F:ubiquitin-protein transferase activity"/>
    <property type="evidence" value="ECO:0007669"/>
    <property type="project" value="TreeGrafter"/>
</dbReference>
<dbReference type="PROSITE" id="PS01359">
    <property type="entry name" value="ZF_PHD_1"/>
    <property type="match status" value="1"/>
</dbReference>
<dbReference type="Pfam" id="PF01426">
    <property type="entry name" value="BAH"/>
    <property type="match status" value="1"/>
</dbReference>
<dbReference type="Pfam" id="PF13832">
    <property type="entry name" value="zf-HC5HC2H_2"/>
    <property type="match status" value="1"/>
</dbReference>
<dbReference type="Gene3D" id="3.30.50.10">
    <property type="entry name" value="Erythroid Transcription Factor GATA-1, subunit A"/>
    <property type="match status" value="1"/>
</dbReference>
<protein>
    <submittedName>
        <fullName evidence="9">Uncharacterized protein</fullName>
    </submittedName>
</protein>
<sequence length="1001" mass="112778">MAVVASTMGRVLERPATATLGNGDEVTINDYVYFAPPWSERDGSPYSIARIIEFLPPTAAKYNHNVNKGPSKERHVRIALFYRPSEISGRLATDHRLLLAAIHSEVHPVSWLRGKCWVRHREKIENLQEWKKKPDHFHYSRLFDPYIKREYEMIRTTTVTNVPDYVRRVLAKRYEFLVVEKEMVADLTDAFRTCRTCLEWAASQESVKCEICKAWYHMDCVSPPLPAKPTRGYSWMCSQCMHDRVSRTGGKPEDRVATIPMTQIALARASRGKAKEKSVPIDYDKPDAFFRGWNFRYFGQYTVAEHSVDSDDPIFPRQVTRLGQRYQAVVPTWEEQQVLEKARAANTTPDEDLPERGTAEEGCFSTPQSDPEVAITKMRTMRLAVPGYSVEAYDHTLSRNAISGPTNLEKYLSSRTAEDFGGKRYVRDLNTQELEIFETELMRWGSLEAHETAKKLNREPWEVVRFYYKWRNEKLASENATIRDEIAHAKTERQRQRLQLSYSLHEPPDVPVKAKKEAKAKGKKAPRYLPKNHKAVTGVQSGAASVLGHQREATPETDAEGSVWEEEELTNAKPACAACGVKKDTKWWKAARSQQGSYLCNHCGSSYRKYGVSLPYRAHLERLTGEKRASTPIDEPSSKRQKIAATAGGSKAGTPPPPLPAPAKLAPCAYCYKMEPKPMARCRNCTFAVHPGCYGVPKEEITDMWLCDPCANEKTLEASLDITCVLCPKSLPNLRRPLAYRPRVMPEFDFLQAVKPTEGYKWTHVLCATFTPDLQWSDGGHLQLTEGIMSLKPNQFGDCDICGQSRAGVTIRCGDCPRRFHPACAWMSGYRFAFEMHSTTGGKYRREKAEASTITFKGVTGVLTPQCLCTDHSISKDKRYFDITDIDPVSGLSALQAYANSAGQVPREQSFGLLRKAKRLEDQVAKCRFYGETKVDTSSDPCCIECGTDASPKWYPQNDGAIPTIPTTAQSSTSKKSSAPIGPQICHQCSFRKRAGAIKTE</sequence>
<comment type="caution">
    <text evidence="9">The sequence shown here is derived from an EMBL/GenBank/DDBJ whole genome shotgun (WGS) entry which is preliminary data.</text>
</comment>
<evidence type="ECO:0000259" key="8">
    <source>
        <dbReference type="PROSITE" id="PS51038"/>
    </source>
</evidence>
<keyword evidence="3" id="KW-0862">Zinc</keyword>
<dbReference type="GO" id="GO:0006355">
    <property type="term" value="P:regulation of DNA-templated transcription"/>
    <property type="evidence" value="ECO:0007669"/>
    <property type="project" value="InterPro"/>
</dbReference>
<dbReference type="Pfam" id="PF00628">
    <property type="entry name" value="PHD"/>
    <property type="match status" value="1"/>
</dbReference>
<evidence type="ECO:0000256" key="1">
    <source>
        <dbReference type="ARBA" id="ARBA00022723"/>
    </source>
</evidence>
<feature type="domain" description="GATA-type" evidence="7">
    <location>
        <begin position="570"/>
        <end position="628"/>
    </location>
</feature>
<dbReference type="Pfam" id="PF13831">
    <property type="entry name" value="PHD_2"/>
    <property type="match status" value="1"/>
</dbReference>
<dbReference type="InterPro" id="IPR013083">
    <property type="entry name" value="Znf_RING/FYVE/PHD"/>
</dbReference>
<dbReference type="SUPFAM" id="SSF57903">
    <property type="entry name" value="FYVE/PHD zinc finger"/>
    <property type="match status" value="3"/>
</dbReference>
<evidence type="ECO:0000313" key="9">
    <source>
        <dbReference type="EMBL" id="KAG7562452.1"/>
    </source>
</evidence>
<dbReference type="CDD" id="cd15571">
    <property type="entry name" value="ePHD"/>
    <property type="match status" value="1"/>
</dbReference>
<dbReference type="PANTHER" id="PTHR47672">
    <property type="entry name" value="E3 UBIQUITIN-PROTEIN LIGASE SNT2"/>
    <property type="match status" value="1"/>
</dbReference>
<dbReference type="InterPro" id="IPR000679">
    <property type="entry name" value="Znf_GATA"/>
</dbReference>
<dbReference type="GO" id="GO:0043565">
    <property type="term" value="F:sequence-specific DNA binding"/>
    <property type="evidence" value="ECO:0007669"/>
    <property type="project" value="InterPro"/>
</dbReference>
<dbReference type="PROSITE" id="PS51038">
    <property type="entry name" value="BAH"/>
    <property type="match status" value="1"/>
</dbReference>
<dbReference type="AlphaFoldDB" id="A0A8K0JPH5"/>
<evidence type="ECO:0000259" key="6">
    <source>
        <dbReference type="PROSITE" id="PS50016"/>
    </source>
</evidence>
<dbReference type="PANTHER" id="PTHR47672:SF1">
    <property type="entry name" value="E3 UBIQUITIN-PROTEIN LIGASE SNT2"/>
    <property type="match status" value="1"/>
</dbReference>
<dbReference type="InterPro" id="IPR001025">
    <property type="entry name" value="BAH_dom"/>
</dbReference>
<dbReference type="InterPro" id="IPR019787">
    <property type="entry name" value="Znf_PHD-finger"/>
</dbReference>
<evidence type="ECO:0000256" key="2">
    <source>
        <dbReference type="ARBA" id="ARBA00022771"/>
    </source>
</evidence>
<gene>
    <name evidence="9" type="ORF">FFLO_02126</name>
</gene>
<dbReference type="GO" id="GO:0008270">
    <property type="term" value="F:zinc ion binding"/>
    <property type="evidence" value="ECO:0007669"/>
    <property type="project" value="UniProtKB-KW"/>
</dbReference>
<dbReference type="Proteomes" id="UP000812966">
    <property type="component" value="Unassembled WGS sequence"/>
</dbReference>
<dbReference type="SUPFAM" id="SSF57716">
    <property type="entry name" value="Glucocorticoid receptor-like (DNA-binding domain)"/>
    <property type="match status" value="1"/>
</dbReference>
<keyword evidence="2 4" id="KW-0863">Zinc-finger</keyword>
<dbReference type="GO" id="GO:0048189">
    <property type="term" value="C:Lid2 complex"/>
    <property type="evidence" value="ECO:0007669"/>
    <property type="project" value="TreeGrafter"/>
</dbReference>
<dbReference type="PROSITE" id="PS50114">
    <property type="entry name" value="GATA_ZN_FINGER_2"/>
    <property type="match status" value="1"/>
</dbReference>
<feature type="region of interest" description="Disordered" evidence="5">
    <location>
        <begin position="962"/>
        <end position="981"/>
    </location>
</feature>
<dbReference type="InterPro" id="IPR001965">
    <property type="entry name" value="Znf_PHD"/>
</dbReference>
<dbReference type="SMART" id="SM00249">
    <property type="entry name" value="PHD"/>
    <property type="match status" value="3"/>
</dbReference>
<evidence type="ECO:0000256" key="3">
    <source>
        <dbReference type="ARBA" id="ARBA00022833"/>
    </source>
</evidence>
<dbReference type="GO" id="GO:0003682">
    <property type="term" value="F:chromatin binding"/>
    <property type="evidence" value="ECO:0007669"/>
    <property type="project" value="InterPro"/>
</dbReference>
<evidence type="ECO:0000256" key="4">
    <source>
        <dbReference type="PROSITE-ProRule" id="PRU00094"/>
    </source>
</evidence>
<accession>A0A8K0JPH5</accession>